<dbReference type="SMART" id="SM00490">
    <property type="entry name" value="HELICc"/>
    <property type="match status" value="1"/>
</dbReference>
<dbReference type="Proteomes" id="UP000777303">
    <property type="component" value="Unassembled WGS sequence"/>
</dbReference>
<keyword evidence="6" id="KW-0378">Hydrolase</keyword>
<dbReference type="GO" id="GO:0006270">
    <property type="term" value="P:DNA replication initiation"/>
    <property type="evidence" value="ECO:0007669"/>
    <property type="project" value="TreeGrafter"/>
</dbReference>
<reference evidence="6" key="2">
    <citation type="submission" date="2021-04" db="EMBL/GenBank/DDBJ databases">
        <authorList>
            <person name="Gilroy R."/>
        </authorList>
    </citation>
    <scope>NUCLEOTIDE SEQUENCE</scope>
    <source>
        <strain evidence="6">F6-6636</strain>
    </source>
</reference>
<comment type="caution">
    <text evidence="6">The sequence shown here is derived from an EMBL/GenBank/DDBJ whole genome shotgun (WGS) entry which is preliminary data.</text>
</comment>
<dbReference type="GO" id="GO:0003677">
    <property type="term" value="F:DNA binding"/>
    <property type="evidence" value="ECO:0007669"/>
    <property type="project" value="UniProtKB-KW"/>
</dbReference>
<dbReference type="PANTHER" id="PTHR30580">
    <property type="entry name" value="PRIMOSOMAL PROTEIN N"/>
    <property type="match status" value="1"/>
</dbReference>
<dbReference type="InterPro" id="IPR006935">
    <property type="entry name" value="Helicase/UvrB_N"/>
</dbReference>
<dbReference type="PROSITE" id="PS51192">
    <property type="entry name" value="HELICASE_ATP_BIND_1"/>
    <property type="match status" value="1"/>
</dbReference>
<evidence type="ECO:0000256" key="1">
    <source>
        <dbReference type="ARBA" id="ARBA00022741"/>
    </source>
</evidence>
<dbReference type="GO" id="GO:0006302">
    <property type="term" value="P:double-strand break repair"/>
    <property type="evidence" value="ECO:0007669"/>
    <property type="project" value="TreeGrafter"/>
</dbReference>
<keyword evidence="3" id="KW-0238">DNA-binding</keyword>
<feature type="domain" description="Helicase ATP-binding" evidence="4">
    <location>
        <begin position="109"/>
        <end position="260"/>
    </location>
</feature>
<keyword evidence="1" id="KW-0547">Nucleotide-binding</keyword>
<dbReference type="Pfam" id="PF04851">
    <property type="entry name" value="ResIII"/>
    <property type="match status" value="1"/>
</dbReference>
<dbReference type="AlphaFoldDB" id="A0A948X352"/>
<keyword evidence="2" id="KW-0067">ATP-binding</keyword>
<evidence type="ECO:0000313" key="7">
    <source>
        <dbReference type="Proteomes" id="UP000777303"/>
    </source>
</evidence>
<organism evidence="6 7">
    <name type="scientific">Candidatus Paralactobacillus gallistercoris</name>
    <dbReference type="NCBI Taxonomy" id="2838724"/>
    <lineage>
        <taxon>Bacteria</taxon>
        <taxon>Bacillati</taxon>
        <taxon>Bacillota</taxon>
        <taxon>Bacilli</taxon>
        <taxon>Lactobacillales</taxon>
        <taxon>Lactobacillaceae</taxon>
        <taxon>Lactobacillus</taxon>
    </lineage>
</organism>
<dbReference type="SMART" id="SM00487">
    <property type="entry name" value="DEXDc"/>
    <property type="match status" value="1"/>
</dbReference>
<evidence type="ECO:0000313" key="6">
    <source>
        <dbReference type="EMBL" id="MBU3851685.1"/>
    </source>
</evidence>
<dbReference type="PANTHER" id="PTHR30580:SF1">
    <property type="entry name" value="COMF OPERON PROTEIN 1"/>
    <property type="match status" value="1"/>
</dbReference>
<dbReference type="InterPro" id="IPR027417">
    <property type="entry name" value="P-loop_NTPase"/>
</dbReference>
<feature type="domain" description="Helicase C-terminal" evidence="5">
    <location>
        <begin position="292"/>
        <end position="435"/>
    </location>
</feature>
<dbReference type="InterPro" id="IPR014001">
    <property type="entry name" value="Helicase_ATP-bd"/>
</dbReference>
<gene>
    <name evidence="6" type="ORF">H9901_03200</name>
</gene>
<dbReference type="GO" id="GO:0005524">
    <property type="term" value="F:ATP binding"/>
    <property type="evidence" value="ECO:0007669"/>
    <property type="project" value="UniProtKB-KW"/>
</dbReference>
<evidence type="ECO:0000256" key="2">
    <source>
        <dbReference type="ARBA" id="ARBA00022840"/>
    </source>
</evidence>
<dbReference type="GO" id="GO:0016787">
    <property type="term" value="F:hydrolase activity"/>
    <property type="evidence" value="ECO:0007669"/>
    <property type="project" value="InterPro"/>
</dbReference>
<protein>
    <submittedName>
        <fullName evidence="6">DEAD/DEAH box helicase family protein</fullName>
    </submittedName>
</protein>
<dbReference type="Gene3D" id="3.40.50.300">
    <property type="entry name" value="P-loop containing nucleotide triphosphate hydrolases"/>
    <property type="match status" value="2"/>
</dbReference>
<dbReference type="Pfam" id="PF00271">
    <property type="entry name" value="Helicase_C"/>
    <property type="match status" value="1"/>
</dbReference>
<reference evidence="6" key="1">
    <citation type="journal article" date="2021" name="PeerJ">
        <title>Extensive microbial diversity within the chicken gut microbiome revealed by metagenomics and culture.</title>
        <authorList>
            <person name="Gilroy R."/>
            <person name="Ravi A."/>
            <person name="Getino M."/>
            <person name="Pursley I."/>
            <person name="Horton D.L."/>
            <person name="Alikhan N.F."/>
            <person name="Baker D."/>
            <person name="Gharbi K."/>
            <person name="Hall N."/>
            <person name="Watson M."/>
            <person name="Adriaenssens E.M."/>
            <person name="Foster-Nyarko E."/>
            <person name="Jarju S."/>
            <person name="Secka A."/>
            <person name="Antonio M."/>
            <person name="Oren A."/>
            <person name="Chaudhuri R.R."/>
            <person name="La Ragione R."/>
            <person name="Hildebrand F."/>
            <person name="Pallen M.J."/>
        </authorList>
    </citation>
    <scope>NUCLEOTIDE SEQUENCE</scope>
    <source>
        <strain evidence="6">F6-6636</strain>
    </source>
</reference>
<dbReference type="SUPFAM" id="SSF52540">
    <property type="entry name" value="P-loop containing nucleoside triphosphate hydrolases"/>
    <property type="match status" value="1"/>
</dbReference>
<evidence type="ECO:0000256" key="3">
    <source>
        <dbReference type="ARBA" id="ARBA00023125"/>
    </source>
</evidence>
<sequence length="435" mass="50118">MPNLNVMYGRQLLLSDIERLHYQSLLPFLQKRPALVNNYCQRCHYHLQAVHVLPNGLQYCPNCLALGRITTDQFLYYLPEKNAFVKQCNYLQWQGQLTAAQAQIATTITQTLLRRQTRLIWAVTGAGKTEMLFQGIAAALARGWRVAIAAPRVDVCLELYPRLQQAFTVPISLLHGKQKQPYQYTQLVLCTIHQLWRFYHAFDAIIVDEVDAFPLADDTTLQFAIQQARKVDSACLYLTATPSPALLRQINYQQLKVSYLPLRYHQQLLPVPRIKIIPNLAPRTLPWLWRRYLQRTFARSRPLLIFVPYIRWLPLLQQLWQQLFPKRRIACVYANDPQRLTKITAFRQAQIDVLITTTILERGVTFKNVDVLVYQADAPSFSIAALVQIAGRVGRYATDTAGIVVFLCKHLTINVKQACCQIKTMNCKAKQIKKL</sequence>
<keyword evidence="6" id="KW-0347">Helicase</keyword>
<name>A0A948X352_9LACO</name>
<evidence type="ECO:0000259" key="5">
    <source>
        <dbReference type="PROSITE" id="PS51194"/>
    </source>
</evidence>
<dbReference type="InterPro" id="IPR001650">
    <property type="entry name" value="Helicase_C-like"/>
</dbReference>
<dbReference type="GO" id="GO:0006310">
    <property type="term" value="P:DNA recombination"/>
    <property type="evidence" value="ECO:0007669"/>
    <property type="project" value="TreeGrafter"/>
</dbReference>
<dbReference type="PROSITE" id="PS51194">
    <property type="entry name" value="HELICASE_CTER"/>
    <property type="match status" value="1"/>
</dbReference>
<accession>A0A948X352</accession>
<dbReference type="EMBL" id="JAHLFS010000044">
    <property type="protein sequence ID" value="MBU3851685.1"/>
    <property type="molecule type" value="Genomic_DNA"/>
</dbReference>
<evidence type="ECO:0000259" key="4">
    <source>
        <dbReference type="PROSITE" id="PS51192"/>
    </source>
</evidence>
<dbReference type="GO" id="GO:0043138">
    <property type="term" value="F:3'-5' DNA helicase activity"/>
    <property type="evidence" value="ECO:0007669"/>
    <property type="project" value="TreeGrafter"/>
</dbReference>
<proteinExistence type="predicted"/>